<dbReference type="GO" id="GO:0005506">
    <property type="term" value="F:iron ion binding"/>
    <property type="evidence" value="ECO:0007669"/>
    <property type="project" value="InterPro"/>
</dbReference>
<feature type="transmembrane region" description="Helical" evidence="2">
    <location>
        <begin position="206"/>
        <end position="232"/>
    </location>
</feature>
<dbReference type="InterPro" id="IPR024934">
    <property type="entry name" value="Rubredoxin-like_dom"/>
</dbReference>
<evidence type="ECO:0000259" key="3">
    <source>
        <dbReference type="PROSITE" id="PS50903"/>
    </source>
</evidence>
<dbReference type="Pfam" id="PF21349">
    <property type="entry name" value="RUBY_RBDX"/>
    <property type="match status" value="1"/>
</dbReference>
<feature type="transmembrane region" description="Helical" evidence="2">
    <location>
        <begin position="171"/>
        <end position="194"/>
    </location>
</feature>
<feature type="domain" description="Rubredoxin-like" evidence="3">
    <location>
        <begin position="1"/>
        <end position="35"/>
    </location>
</feature>
<keyword evidence="2" id="KW-1133">Transmembrane helix</keyword>
<keyword evidence="4" id="KW-0251">Elongation factor</keyword>
<sequence length="234" mass="25360">MKKWRCTVCNYIHEGDQPPETCPVCGADKSKFVEVSDAEAKEIQAKKSEKQLEREKAMAEKAKAQSPGSKQKSQTGQSASGQKGSGKKGWIEFANGQMIRHHAHPVSVHIPNGVLPVSVLFVLLALWCTGQGFATAAFYNSVVVLIAMPAVLYTGYNAWQRKYGGSWTTIFIFKIITALIVTVTCLLVVIWYVVNPEILSGGAARQAGFVFLNLIMLAAAVVAGLIGGKLVFKD</sequence>
<organism evidence="4 5">
    <name type="scientific">Desulfosalsimonas propionicica</name>
    <dbReference type="NCBI Taxonomy" id="332175"/>
    <lineage>
        <taxon>Bacteria</taxon>
        <taxon>Pseudomonadati</taxon>
        <taxon>Thermodesulfobacteriota</taxon>
        <taxon>Desulfobacteria</taxon>
        <taxon>Desulfobacterales</taxon>
        <taxon>Desulfosalsimonadaceae</taxon>
        <taxon>Desulfosalsimonas</taxon>
    </lineage>
</organism>
<dbReference type="SUPFAM" id="SSF57802">
    <property type="entry name" value="Rubredoxin-like"/>
    <property type="match status" value="1"/>
</dbReference>
<feature type="region of interest" description="Disordered" evidence="1">
    <location>
        <begin position="40"/>
        <end position="86"/>
    </location>
</feature>
<feature type="compositionally biased region" description="Low complexity" evidence="1">
    <location>
        <begin position="64"/>
        <end position="82"/>
    </location>
</feature>
<gene>
    <name evidence="4" type="ORF">HNR65_000086</name>
</gene>
<dbReference type="Proteomes" id="UP000525298">
    <property type="component" value="Unassembled WGS sequence"/>
</dbReference>
<dbReference type="AlphaFoldDB" id="A0A7W0C5W3"/>
<comment type="caution">
    <text evidence="4">The sequence shown here is derived from an EMBL/GenBank/DDBJ whole genome shotgun (WGS) entry which is preliminary data.</text>
</comment>
<dbReference type="PROSITE" id="PS50903">
    <property type="entry name" value="RUBREDOXIN_LIKE"/>
    <property type="match status" value="1"/>
</dbReference>
<feature type="transmembrane region" description="Helical" evidence="2">
    <location>
        <begin position="138"/>
        <end position="159"/>
    </location>
</feature>
<protein>
    <submittedName>
        <fullName evidence="4">RNA polymerase subunit RPABC4/transcription elongation factor Spt4</fullName>
    </submittedName>
</protein>
<dbReference type="GO" id="GO:0003746">
    <property type="term" value="F:translation elongation factor activity"/>
    <property type="evidence" value="ECO:0007669"/>
    <property type="project" value="UniProtKB-KW"/>
</dbReference>
<evidence type="ECO:0000256" key="2">
    <source>
        <dbReference type="SAM" id="Phobius"/>
    </source>
</evidence>
<name>A0A7W0C5W3_9BACT</name>
<dbReference type="EMBL" id="JACDUS010000001">
    <property type="protein sequence ID" value="MBA2879779.1"/>
    <property type="molecule type" value="Genomic_DNA"/>
</dbReference>
<dbReference type="Gene3D" id="2.20.28.10">
    <property type="match status" value="1"/>
</dbReference>
<dbReference type="InterPro" id="IPR048574">
    <property type="entry name" value="RUBY_RBDX"/>
</dbReference>
<feature type="transmembrane region" description="Helical" evidence="2">
    <location>
        <begin position="106"/>
        <end position="126"/>
    </location>
</feature>
<keyword evidence="5" id="KW-1185">Reference proteome</keyword>
<evidence type="ECO:0000313" key="4">
    <source>
        <dbReference type="EMBL" id="MBA2879779.1"/>
    </source>
</evidence>
<feature type="compositionally biased region" description="Basic and acidic residues" evidence="1">
    <location>
        <begin position="40"/>
        <end position="63"/>
    </location>
</feature>
<keyword evidence="2" id="KW-0812">Transmembrane</keyword>
<evidence type="ECO:0000256" key="1">
    <source>
        <dbReference type="SAM" id="MobiDB-lite"/>
    </source>
</evidence>
<evidence type="ECO:0000313" key="5">
    <source>
        <dbReference type="Proteomes" id="UP000525298"/>
    </source>
</evidence>
<reference evidence="4 5" key="1">
    <citation type="submission" date="2020-07" db="EMBL/GenBank/DDBJ databases">
        <title>Genomic Encyclopedia of Type Strains, Phase IV (KMG-IV): sequencing the most valuable type-strain genomes for metagenomic binning, comparative biology and taxonomic classification.</title>
        <authorList>
            <person name="Goeker M."/>
        </authorList>
    </citation>
    <scope>NUCLEOTIDE SEQUENCE [LARGE SCALE GENOMIC DNA]</scope>
    <source>
        <strain evidence="4 5">DSM 17721</strain>
    </source>
</reference>
<dbReference type="RefSeq" id="WP_181549478.1">
    <property type="nucleotide sequence ID" value="NZ_JACDUS010000001.1"/>
</dbReference>
<keyword evidence="2" id="KW-0472">Membrane</keyword>
<keyword evidence="4" id="KW-0648">Protein biosynthesis</keyword>
<proteinExistence type="predicted"/>
<dbReference type="CDD" id="cd00729">
    <property type="entry name" value="rubredoxin_SM"/>
    <property type="match status" value="1"/>
</dbReference>
<accession>A0A7W0C5W3</accession>